<dbReference type="PANTHER" id="PTHR44068:SF1">
    <property type="entry name" value="HYPOTHETICAL LOC100005854"/>
    <property type="match status" value="1"/>
</dbReference>
<dbReference type="GO" id="GO:0016126">
    <property type="term" value="P:sterol biosynthetic process"/>
    <property type="evidence" value="ECO:0007669"/>
    <property type="project" value="TreeGrafter"/>
</dbReference>
<dbReference type="Pfam" id="PF13649">
    <property type="entry name" value="Methyltransf_25"/>
    <property type="match status" value="1"/>
</dbReference>
<dbReference type="GO" id="GO:0102082">
    <property type="term" value="F:demethylrebeccamycin--D-glucose O-methyltransferase activity"/>
    <property type="evidence" value="ECO:0007669"/>
    <property type="project" value="UniProtKB-EC"/>
</dbReference>
<dbReference type="PANTHER" id="PTHR44068">
    <property type="entry name" value="ZGC:194242"/>
    <property type="match status" value="1"/>
</dbReference>
<proteinExistence type="predicted"/>
<evidence type="ECO:0000313" key="3">
    <source>
        <dbReference type="EMBL" id="CUK01973.1"/>
    </source>
</evidence>
<dbReference type="InterPro" id="IPR029063">
    <property type="entry name" value="SAM-dependent_MTases_sf"/>
</dbReference>
<organism evidence="3 4">
    <name type="scientific">Ruegeria denitrificans</name>
    <dbReference type="NCBI Taxonomy" id="1715692"/>
    <lineage>
        <taxon>Bacteria</taxon>
        <taxon>Pseudomonadati</taxon>
        <taxon>Pseudomonadota</taxon>
        <taxon>Alphaproteobacteria</taxon>
        <taxon>Rhodobacterales</taxon>
        <taxon>Roseobacteraceae</taxon>
        <taxon>Ruegeria</taxon>
    </lineage>
</organism>
<dbReference type="GO" id="GO:0032259">
    <property type="term" value="P:methylation"/>
    <property type="evidence" value="ECO:0007669"/>
    <property type="project" value="UniProtKB-KW"/>
</dbReference>
<sequence>MVNGWAVVDEPFYKAHWRDIEPERMSAYKDGFQWDDAAAALYAAAKISKGQTVADFGCGPGKVAVEIAKRVGEDGHVHAIDINSEFLAIANQNAVKAGVADRVTTHQSEGVSLPLNSDSLDRITARNAIMYVDNPIETLREFRRVLRPGGLAHAIEGDWYMMVAEPVEHDLWLAFVKAASHACRNSDMGRRLYGAFSAAGLEDIQISIFANADVEGRLLGMVRNMARYALESGNLGASEIDQVVEQLEQALSDGKYILVSPQFVVTGRAPT</sequence>
<dbReference type="STRING" id="1715692.RUE5091_02317"/>
<dbReference type="EMBL" id="CYUD01000006">
    <property type="protein sequence ID" value="CUK01973.1"/>
    <property type="molecule type" value="Genomic_DNA"/>
</dbReference>
<evidence type="ECO:0000313" key="4">
    <source>
        <dbReference type="Proteomes" id="UP000051260"/>
    </source>
</evidence>
<dbReference type="Gene3D" id="3.40.50.150">
    <property type="entry name" value="Vaccinia Virus protein VP39"/>
    <property type="match status" value="1"/>
</dbReference>
<keyword evidence="1 3" id="KW-0808">Transferase</keyword>
<keyword evidence="4" id="KW-1185">Reference proteome</keyword>
<accession>A0A0P1ISQ2</accession>
<dbReference type="GO" id="GO:0003838">
    <property type="term" value="F:sterol 24-C-methyltransferase activity"/>
    <property type="evidence" value="ECO:0007669"/>
    <property type="project" value="TreeGrafter"/>
</dbReference>
<feature type="domain" description="Methyltransferase" evidence="2">
    <location>
        <begin position="53"/>
        <end position="150"/>
    </location>
</feature>
<dbReference type="InterPro" id="IPR041698">
    <property type="entry name" value="Methyltransf_25"/>
</dbReference>
<dbReference type="CDD" id="cd02440">
    <property type="entry name" value="AdoMet_MTases"/>
    <property type="match status" value="1"/>
</dbReference>
<dbReference type="SUPFAM" id="SSF53335">
    <property type="entry name" value="S-adenosyl-L-methionine-dependent methyltransferases"/>
    <property type="match status" value="1"/>
</dbReference>
<dbReference type="AlphaFoldDB" id="A0A0P1ISQ2"/>
<evidence type="ECO:0000259" key="2">
    <source>
        <dbReference type="Pfam" id="PF13649"/>
    </source>
</evidence>
<evidence type="ECO:0000256" key="1">
    <source>
        <dbReference type="ARBA" id="ARBA00022679"/>
    </source>
</evidence>
<gene>
    <name evidence="3" type="primary">rebM_2</name>
    <name evidence="3" type="ORF">RUE5091_02317</name>
</gene>
<dbReference type="OrthoDB" id="7657751at2"/>
<reference evidence="4" key="1">
    <citation type="submission" date="2015-09" db="EMBL/GenBank/DDBJ databases">
        <authorList>
            <person name="Rodrigo-Torres L."/>
            <person name="Arahal D.R."/>
        </authorList>
    </citation>
    <scope>NUCLEOTIDE SEQUENCE [LARGE SCALE GENOMIC DNA]</scope>
    <source>
        <strain evidence="4">CECT 5091</strain>
    </source>
</reference>
<name>A0A0P1ISQ2_9RHOB</name>
<dbReference type="Proteomes" id="UP000051260">
    <property type="component" value="Unassembled WGS sequence"/>
</dbReference>
<dbReference type="InterPro" id="IPR050447">
    <property type="entry name" value="Erg6_SMT_methyltransf"/>
</dbReference>
<dbReference type="EC" id="2.1.1.164" evidence="3"/>
<keyword evidence="3" id="KW-0489">Methyltransferase</keyword>
<protein>
    <submittedName>
        <fullName evidence="3">Demethylrebeccamycin-D-glucose O-methyltransferase</fullName>
        <ecNumber evidence="3">2.1.1.164</ecNumber>
    </submittedName>
</protein>